<evidence type="ECO:0000313" key="2">
    <source>
        <dbReference type="EMBL" id="SVD16092.1"/>
    </source>
</evidence>
<dbReference type="SUPFAM" id="SSF53098">
    <property type="entry name" value="Ribonuclease H-like"/>
    <property type="match status" value="1"/>
</dbReference>
<name>A0A382T2P8_9ZZZZ</name>
<dbReference type="Pfam" id="PF16473">
    <property type="entry name" value="Rv2179c-like"/>
    <property type="match status" value="1"/>
</dbReference>
<accession>A0A382T2P8</accession>
<organism evidence="2">
    <name type="scientific">marine metagenome</name>
    <dbReference type="NCBI Taxonomy" id="408172"/>
    <lineage>
        <taxon>unclassified sequences</taxon>
        <taxon>metagenomes</taxon>
        <taxon>ecological metagenomes</taxon>
    </lineage>
</organism>
<dbReference type="InterPro" id="IPR012337">
    <property type="entry name" value="RNaseH-like_sf"/>
</dbReference>
<evidence type="ECO:0000259" key="1">
    <source>
        <dbReference type="Pfam" id="PF16473"/>
    </source>
</evidence>
<protein>
    <recommendedName>
        <fullName evidence="1">3'-5' exoribonuclease Rv2179c-like domain-containing protein</fullName>
    </recommendedName>
</protein>
<dbReference type="Gene3D" id="3.30.420.10">
    <property type="entry name" value="Ribonuclease H-like superfamily/Ribonuclease H"/>
    <property type="match status" value="1"/>
</dbReference>
<dbReference type="AlphaFoldDB" id="A0A382T2P8"/>
<proteinExistence type="predicted"/>
<dbReference type="GO" id="GO:0003676">
    <property type="term" value="F:nucleic acid binding"/>
    <property type="evidence" value="ECO:0007669"/>
    <property type="project" value="InterPro"/>
</dbReference>
<gene>
    <name evidence="2" type="ORF">METZ01_LOCUS368946</name>
</gene>
<dbReference type="EMBL" id="UINC01133261">
    <property type="protein sequence ID" value="SVD16092.1"/>
    <property type="molecule type" value="Genomic_DNA"/>
</dbReference>
<reference evidence="2" key="1">
    <citation type="submission" date="2018-05" db="EMBL/GenBank/DDBJ databases">
        <authorList>
            <person name="Lanie J.A."/>
            <person name="Ng W.-L."/>
            <person name="Kazmierczak K.M."/>
            <person name="Andrzejewski T.M."/>
            <person name="Davidsen T.M."/>
            <person name="Wayne K.J."/>
            <person name="Tettelin H."/>
            <person name="Glass J.I."/>
            <person name="Rusch D."/>
            <person name="Podicherti R."/>
            <person name="Tsui H.-C.T."/>
            <person name="Winkler M.E."/>
        </authorList>
    </citation>
    <scope>NUCLEOTIDE SEQUENCE</scope>
</reference>
<dbReference type="InterPro" id="IPR033390">
    <property type="entry name" value="Rv2179c-like"/>
</dbReference>
<feature type="domain" description="3'-5' exoribonuclease Rv2179c-like" evidence="1">
    <location>
        <begin position="4"/>
        <end position="170"/>
    </location>
</feature>
<dbReference type="InterPro" id="IPR036397">
    <property type="entry name" value="RNaseH_sf"/>
</dbReference>
<sequence>MALHGMIDLETLGTKPNTAILTIGAIKFDPFTNDEPHTPLYLHVDVDEQTETLKRSVDQNTLDWWQQQKESVREEAFRQDNRINLDSLTKNLNKWCVGLEYLWAHGPLFDYCILENLYTQLGKPIPWNFWQIRDSRTLFGMMTKDPRKEIQEELHNALADSYYQAKCVQTAYQQFKVKKR</sequence>